<feature type="transmembrane region" description="Helical" evidence="7">
    <location>
        <begin position="217"/>
        <end position="237"/>
    </location>
</feature>
<evidence type="ECO:0000313" key="9">
    <source>
        <dbReference type="EMBL" id="KAH7033715.1"/>
    </source>
</evidence>
<feature type="transmembrane region" description="Helical" evidence="7">
    <location>
        <begin position="179"/>
        <end position="205"/>
    </location>
</feature>
<accession>A0A9P9BSC8</accession>
<evidence type="ECO:0000256" key="3">
    <source>
        <dbReference type="ARBA" id="ARBA00022989"/>
    </source>
</evidence>
<dbReference type="PANTHER" id="PTHR33048">
    <property type="entry name" value="PTH11-LIKE INTEGRAL MEMBRANE PROTEIN (AFU_ORTHOLOGUE AFUA_5G11245)"/>
    <property type="match status" value="1"/>
</dbReference>
<feature type="domain" description="Rhodopsin" evidence="8">
    <location>
        <begin position="38"/>
        <end position="283"/>
    </location>
</feature>
<evidence type="ECO:0000256" key="6">
    <source>
        <dbReference type="SAM" id="MobiDB-lite"/>
    </source>
</evidence>
<evidence type="ECO:0000256" key="4">
    <source>
        <dbReference type="ARBA" id="ARBA00023136"/>
    </source>
</evidence>
<dbReference type="Pfam" id="PF20684">
    <property type="entry name" value="Fung_rhodopsin"/>
    <property type="match status" value="1"/>
</dbReference>
<dbReference type="GeneID" id="70188189"/>
<dbReference type="InterPro" id="IPR049326">
    <property type="entry name" value="Rhodopsin_dom_fungi"/>
</dbReference>
<reference evidence="9" key="1">
    <citation type="journal article" date="2021" name="Nat. Commun.">
        <title>Genetic determinants of endophytism in the Arabidopsis root mycobiome.</title>
        <authorList>
            <person name="Mesny F."/>
            <person name="Miyauchi S."/>
            <person name="Thiergart T."/>
            <person name="Pickel B."/>
            <person name="Atanasova L."/>
            <person name="Karlsson M."/>
            <person name="Huettel B."/>
            <person name="Barry K.W."/>
            <person name="Haridas S."/>
            <person name="Chen C."/>
            <person name="Bauer D."/>
            <person name="Andreopoulos W."/>
            <person name="Pangilinan J."/>
            <person name="LaButti K."/>
            <person name="Riley R."/>
            <person name="Lipzen A."/>
            <person name="Clum A."/>
            <person name="Drula E."/>
            <person name="Henrissat B."/>
            <person name="Kohler A."/>
            <person name="Grigoriev I.V."/>
            <person name="Martin F.M."/>
            <person name="Hacquard S."/>
        </authorList>
    </citation>
    <scope>NUCLEOTIDE SEQUENCE</scope>
    <source>
        <strain evidence="9">MPI-CAGE-CH-0230</strain>
    </source>
</reference>
<dbReference type="InterPro" id="IPR052337">
    <property type="entry name" value="SAT4-like"/>
</dbReference>
<feature type="compositionally biased region" description="Polar residues" evidence="6">
    <location>
        <begin position="288"/>
        <end position="297"/>
    </location>
</feature>
<comment type="similarity">
    <text evidence="5">Belongs to the SAT4 family.</text>
</comment>
<dbReference type="AlphaFoldDB" id="A0A9P9BSC8"/>
<dbReference type="GO" id="GO:0016020">
    <property type="term" value="C:membrane"/>
    <property type="evidence" value="ECO:0007669"/>
    <property type="project" value="UniProtKB-SubCell"/>
</dbReference>
<evidence type="ECO:0000256" key="7">
    <source>
        <dbReference type="SAM" id="Phobius"/>
    </source>
</evidence>
<dbReference type="OrthoDB" id="9976870at2759"/>
<proteinExistence type="inferred from homology"/>
<gene>
    <name evidence="9" type="ORF">B0I36DRAFT_362353</name>
</gene>
<feature type="transmembrane region" description="Helical" evidence="7">
    <location>
        <begin position="257"/>
        <end position="281"/>
    </location>
</feature>
<feature type="transmembrane region" description="Helical" evidence="7">
    <location>
        <begin position="54"/>
        <end position="75"/>
    </location>
</feature>
<protein>
    <recommendedName>
        <fullName evidence="8">Rhodopsin domain-containing protein</fullName>
    </recommendedName>
</protein>
<evidence type="ECO:0000259" key="8">
    <source>
        <dbReference type="Pfam" id="PF20684"/>
    </source>
</evidence>
<keyword evidence="3 7" id="KW-1133">Transmembrane helix</keyword>
<evidence type="ECO:0000256" key="5">
    <source>
        <dbReference type="ARBA" id="ARBA00038359"/>
    </source>
</evidence>
<keyword evidence="4 7" id="KW-0472">Membrane</keyword>
<keyword evidence="2 7" id="KW-0812">Transmembrane</keyword>
<feature type="transmembrane region" description="Helical" evidence="7">
    <location>
        <begin position="95"/>
        <end position="120"/>
    </location>
</feature>
<name>A0A9P9BSC8_9PEZI</name>
<feature type="region of interest" description="Disordered" evidence="6">
    <location>
        <begin position="288"/>
        <end position="310"/>
    </location>
</feature>
<evidence type="ECO:0000256" key="2">
    <source>
        <dbReference type="ARBA" id="ARBA00022692"/>
    </source>
</evidence>
<keyword evidence="10" id="KW-1185">Reference proteome</keyword>
<sequence>MAALDPNQAYVPVLKDTGLAIFAVSVAGGILSAITVLLRTWVRVSSAAFGLDDGLMLGGLAIYLADVALACEGARAGLGSPDAELSAKMATDSRMWLIVWMLLYTCGLCMVKSSICVTMLRIAQTMQYFRICVYTLLAITVASWITTFVGVLLLCRPVAANWDANLLATGQAECASMDAMIALAYTSTASTILTDLACAVLPAFLLWRMQMPLRNKILVGILLSFASFASVSTMIRTPYIEYYRTPLDNLPYHIGNIVLWSNIETAIGLIAGSLPSLRLLINRARKGTQSNDISGSNRRPGDNSDLVTFGSTPVAKGASRVRGRSYKSPTETGVSTTTIFAQGEGDWRRLRDSSSGTRVDSDLETDMAKGIRADYSYQVELSERPSGVRGPAAGKE</sequence>
<feature type="transmembrane region" description="Helical" evidence="7">
    <location>
        <begin position="132"/>
        <end position="159"/>
    </location>
</feature>
<dbReference type="PANTHER" id="PTHR33048:SF15">
    <property type="entry name" value="INTEGRAL MEMBRANE PROTEIN"/>
    <property type="match status" value="1"/>
</dbReference>
<comment type="caution">
    <text evidence="9">The sequence shown here is derived from an EMBL/GenBank/DDBJ whole genome shotgun (WGS) entry which is preliminary data.</text>
</comment>
<comment type="subcellular location">
    <subcellularLocation>
        <location evidence="1">Membrane</location>
        <topology evidence="1">Multi-pass membrane protein</topology>
    </subcellularLocation>
</comment>
<feature type="transmembrane region" description="Helical" evidence="7">
    <location>
        <begin position="20"/>
        <end position="42"/>
    </location>
</feature>
<evidence type="ECO:0000256" key="1">
    <source>
        <dbReference type="ARBA" id="ARBA00004141"/>
    </source>
</evidence>
<evidence type="ECO:0000313" key="10">
    <source>
        <dbReference type="Proteomes" id="UP000756346"/>
    </source>
</evidence>
<organism evidence="9 10">
    <name type="scientific">Microdochium trichocladiopsis</name>
    <dbReference type="NCBI Taxonomy" id="1682393"/>
    <lineage>
        <taxon>Eukaryota</taxon>
        <taxon>Fungi</taxon>
        <taxon>Dikarya</taxon>
        <taxon>Ascomycota</taxon>
        <taxon>Pezizomycotina</taxon>
        <taxon>Sordariomycetes</taxon>
        <taxon>Xylariomycetidae</taxon>
        <taxon>Xylariales</taxon>
        <taxon>Microdochiaceae</taxon>
        <taxon>Microdochium</taxon>
    </lineage>
</organism>
<dbReference type="EMBL" id="JAGTJQ010000004">
    <property type="protein sequence ID" value="KAH7033715.1"/>
    <property type="molecule type" value="Genomic_DNA"/>
</dbReference>
<dbReference type="RefSeq" id="XP_046014547.1">
    <property type="nucleotide sequence ID" value="XM_046158643.1"/>
</dbReference>
<dbReference type="Proteomes" id="UP000756346">
    <property type="component" value="Unassembled WGS sequence"/>
</dbReference>